<dbReference type="RefSeq" id="WP_254421399.1">
    <property type="nucleotide sequence ID" value="NZ_BAAAJB010000032.1"/>
</dbReference>
<evidence type="ECO:0000313" key="2">
    <source>
        <dbReference type="Proteomes" id="UP001055940"/>
    </source>
</evidence>
<evidence type="ECO:0000313" key="1">
    <source>
        <dbReference type="EMBL" id="USY22632.1"/>
    </source>
</evidence>
<organism evidence="1 2">
    <name type="scientific">Nocardiopsis exhalans</name>
    <dbReference type="NCBI Taxonomy" id="163604"/>
    <lineage>
        <taxon>Bacteria</taxon>
        <taxon>Bacillati</taxon>
        <taxon>Actinomycetota</taxon>
        <taxon>Actinomycetes</taxon>
        <taxon>Streptosporangiales</taxon>
        <taxon>Nocardiopsidaceae</taxon>
        <taxon>Nocardiopsis</taxon>
    </lineage>
</organism>
<name>A0ABY5DHG7_9ACTN</name>
<accession>A0ABY5DHG7</accession>
<sequence length="50" mass="5481">MNENLAVTTVVGTFEERATRRGEDIEVSRDVTEDFLAAKCTPCHPGSSCH</sequence>
<dbReference type="Proteomes" id="UP001055940">
    <property type="component" value="Chromosome"/>
</dbReference>
<protein>
    <submittedName>
        <fullName evidence="1">Uncharacterized protein</fullName>
    </submittedName>
</protein>
<reference evidence="1" key="1">
    <citation type="submission" date="2022-06" db="EMBL/GenBank/DDBJ databases">
        <authorList>
            <person name="Ping M."/>
        </authorList>
    </citation>
    <scope>NUCLEOTIDE SEQUENCE</scope>
    <source>
        <strain evidence="1">JCM11759T</strain>
    </source>
</reference>
<dbReference type="EMBL" id="CP099837">
    <property type="protein sequence ID" value="USY22632.1"/>
    <property type="molecule type" value="Genomic_DNA"/>
</dbReference>
<gene>
    <name evidence="1" type="ORF">NE857_14080</name>
</gene>
<keyword evidence="2" id="KW-1185">Reference proteome</keyword>
<proteinExistence type="predicted"/>